<reference evidence="1" key="1">
    <citation type="submission" date="2019-11" db="EMBL/GenBank/DDBJ databases">
        <title>Nori genome reveals adaptations in red seaweeds to the harsh intertidal environment.</title>
        <authorList>
            <person name="Wang D."/>
            <person name="Mao Y."/>
        </authorList>
    </citation>
    <scope>NUCLEOTIDE SEQUENCE</scope>
    <source>
        <tissue evidence="1">Gametophyte</tissue>
    </source>
</reference>
<evidence type="ECO:0000313" key="2">
    <source>
        <dbReference type="Proteomes" id="UP000798662"/>
    </source>
</evidence>
<proteinExistence type="predicted"/>
<dbReference type="EMBL" id="CM020618">
    <property type="protein sequence ID" value="KAK1862118.1"/>
    <property type="molecule type" value="Genomic_DNA"/>
</dbReference>
<accession>A0ACC3BW47</accession>
<keyword evidence="2" id="KW-1185">Reference proteome</keyword>
<name>A0ACC3BW47_PYRYE</name>
<protein>
    <submittedName>
        <fullName evidence="1">Uncharacterized protein</fullName>
    </submittedName>
</protein>
<gene>
    <name evidence="1" type="ORF">I4F81_004694</name>
</gene>
<comment type="caution">
    <text evidence="1">The sequence shown here is derived from an EMBL/GenBank/DDBJ whole genome shotgun (WGS) entry which is preliminary data.</text>
</comment>
<sequence>MWAPEPRLAPRAAAEGVAVPGSVVPYLGFLLDTTPLRITGGNNRRTLAMASFTELGTAKVAAPSVALAVGPEGVTGNTEAPPAGTAAASASAVGAAAGGAISAVAGLVPSTEVIKARLGSVWSESRPWAEFGNLSQMARPEVSEVVERVQENGRYYQMNYLLILVVLGALTILTSPLSFLGGFCVLVAYVYLFVVHPEPLRLGGVDLDSKAKAVMMVLLSVAALWVTGAGATFTSLIVVVGVIALAHAAVRRPAGDLDFDTAYTPATV</sequence>
<evidence type="ECO:0000313" key="1">
    <source>
        <dbReference type="EMBL" id="KAK1862118.1"/>
    </source>
</evidence>
<dbReference type="Proteomes" id="UP000798662">
    <property type="component" value="Chromosome 1"/>
</dbReference>
<organism evidence="1 2">
    <name type="scientific">Pyropia yezoensis</name>
    <name type="common">Susabi-nori</name>
    <name type="synonym">Porphyra yezoensis</name>
    <dbReference type="NCBI Taxonomy" id="2788"/>
    <lineage>
        <taxon>Eukaryota</taxon>
        <taxon>Rhodophyta</taxon>
        <taxon>Bangiophyceae</taxon>
        <taxon>Bangiales</taxon>
        <taxon>Bangiaceae</taxon>
        <taxon>Pyropia</taxon>
    </lineage>
</organism>